<dbReference type="Proteomes" id="UP000247755">
    <property type="component" value="Unassembled WGS sequence"/>
</dbReference>
<dbReference type="SUPFAM" id="SSF46785">
    <property type="entry name" value="Winged helix' DNA-binding domain"/>
    <property type="match status" value="1"/>
</dbReference>
<accession>A0A318J395</accession>
<dbReference type="PROSITE" id="PS01117">
    <property type="entry name" value="HTH_MARR_1"/>
    <property type="match status" value="1"/>
</dbReference>
<evidence type="ECO:0000313" key="5">
    <source>
        <dbReference type="EMBL" id="PXX41150.1"/>
    </source>
</evidence>
<proteinExistence type="predicted"/>
<dbReference type="InterPro" id="IPR052526">
    <property type="entry name" value="HTH-type_Bedaq_tolerance"/>
</dbReference>
<keyword evidence="3" id="KW-0804">Transcription</keyword>
<keyword evidence="1" id="KW-0805">Transcription regulation</keyword>
<dbReference type="RefSeq" id="WP_072438954.1">
    <property type="nucleotide sequence ID" value="NZ_QJJY01000001.1"/>
</dbReference>
<dbReference type="InterPro" id="IPR023187">
    <property type="entry name" value="Tscrpt_reg_MarR-type_CS"/>
</dbReference>
<dbReference type="PROSITE" id="PS50995">
    <property type="entry name" value="HTH_MARR_2"/>
    <property type="match status" value="1"/>
</dbReference>
<reference evidence="5 6" key="1">
    <citation type="submission" date="2018-05" db="EMBL/GenBank/DDBJ databases">
        <title>Comparative genomics of bacterial root endophytes of switchgrass collected from native prairies over two seasons.</title>
        <authorList>
            <person name="Tang Y."/>
        </authorList>
    </citation>
    <scope>NUCLEOTIDE SEQUENCE [LARGE SCALE GENOMIC DNA]</scope>
    <source>
        <strain evidence="5 6">NFIX32</strain>
    </source>
</reference>
<dbReference type="Pfam" id="PF01047">
    <property type="entry name" value="MarR"/>
    <property type="match status" value="1"/>
</dbReference>
<dbReference type="PANTHER" id="PTHR39515">
    <property type="entry name" value="CONSERVED PROTEIN"/>
    <property type="match status" value="1"/>
</dbReference>
<gene>
    <name evidence="5" type="ORF">NA66_1001760</name>
</gene>
<dbReference type="GO" id="GO:0003700">
    <property type="term" value="F:DNA-binding transcription factor activity"/>
    <property type="evidence" value="ECO:0007669"/>
    <property type="project" value="InterPro"/>
</dbReference>
<evidence type="ECO:0000256" key="3">
    <source>
        <dbReference type="ARBA" id="ARBA00023163"/>
    </source>
</evidence>
<sequence length="151" mass="16541">MIRRMNPPRKPGVSADLVAADLTLAVGQLIRRLRSEIESEGLGMSQTSALARLERHGPMTTADLARAEAMKPQSMKAILASLEEDGLVEREPHPTDGRQILFMLTAAGLHARRKRNAAKHKWLGAAIERLAPEDIDTLAAAIPLIRRIGEQ</sequence>
<dbReference type="SMART" id="SM00347">
    <property type="entry name" value="HTH_MARR"/>
    <property type="match status" value="1"/>
</dbReference>
<name>A0A318J395_BURPY</name>
<dbReference type="EMBL" id="QJJY01000001">
    <property type="protein sequence ID" value="PXX41150.1"/>
    <property type="molecule type" value="Genomic_DNA"/>
</dbReference>
<evidence type="ECO:0000256" key="1">
    <source>
        <dbReference type="ARBA" id="ARBA00023015"/>
    </source>
</evidence>
<dbReference type="Gene3D" id="1.10.10.10">
    <property type="entry name" value="Winged helix-like DNA-binding domain superfamily/Winged helix DNA-binding domain"/>
    <property type="match status" value="1"/>
</dbReference>
<organism evidence="5 6">
    <name type="scientific">Burkholderia pyrrocinia</name>
    <name type="common">Pseudomonas pyrrocinia</name>
    <dbReference type="NCBI Taxonomy" id="60550"/>
    <lineage>
        <taxon>Bacteria</taxon>
        <taxon>Pseudomonadati</taxon>
        <taxon>Pseudomonadota</taxon>
        <taxon>Betaproteobacteria</taxon>
        <taxon>Burkholderiales</taxon>
        <taxon>Burkholderiaceae</taxon>
        <taxon>Burkholderia</taxon>
        <taxon>Burkholderia cepacia complex</taxon>
    </lineage>
</organism>
<dbReference type="PANTHER" id="PTHR39515:SF2">
    <property type="entry name" value="HTH-TYPE TRANSCRIPTIONAL REGULATOR RV0880"/>
    <property type="match status" value="1"/>
</dbReference>
<dbReference type="InterPro" id="IPR036390">
    <property type="entry name" value="WH_DNA-bd_sf"/>
</dbReference>
<keyword evidence="2" id="KW-0238">DNA-binding</keyword>
<evidence type="ECO:0000256" key="2">
    <source>
        <dbReference type="ARBA" id="ARBA00023125"/>
    </source>
</evidence>
<protein>
    <submittedName>
        <fullName evidence="5">MarR family transcriptional regulator</fullName>
    </submittedName>
</protein>
<dbReference type="GO" id="GO:0003677">
    <property type="term" value="F:DNA binding"/>
    <property type="evidence" value="ECO:0007669"/>
    <property type="project" value="UniProtKB-KW"/>
</dbReference>
<feature type="domain" description="HTH marR-type" evidence="4">
    <location>
        <begin position="19"/>
        <end position="150"/>
    </location>
</feature>
<dbReference type="InterPro" id="IPR000835">
    <property type="entry name" value="HTH_MarR-typ"/>
</dbReference>
<evidence type="ECO:0000313" key="6">
    <source>
        <dbReference type="Proteomes" id="UP000247755"/>
    </source>
</evidence>
<evidence type="ECO:0000259" key="4">
    <source>
        <dbReference type="PROSITE" id="PS50995"/>
    </source>
</evidence>
<dbReference type="InterPro" id="IPR036388">
    <property type="entry name" value="WH-like_DNA-bd_sf"/>
</dbReference>
<dbReference type="AlphaFoldDB" id="A0A318J395"/>
<comment type="caution">
    <text evidence="5">The sequence shown here is derived from an EMBL/GenBank/DDBJ whole genome shotgun (WGS) entry which is preliminary data.</text>
</comment>